<dbReference type="PANTHER" id="PTHR35271:SF1">
    <property type="entry name" value="ABC TRANSPORTER, SUBSTRATE-BINDING LIPOPROTEIN"/>
    <property type="match status" value="1"/>
</dbReference>
<dbReference type="Pfam" id="PF04392">
    <property type="entry name" value="ABC_sub_bind"/>
    <property type="match status" value="1"/>
</dbReference>
<name>A0A1N7QFJ0_9RHOB</name>
<keyword evidence="3" id="KW-1185">Reference proteome</keyword>
<dbReference type="EMBL" id="FTOT01000010">
    <property type="protein sequence ID" value="SIT21625.1"/>
    <property type="molecule type" value="Genomic_DNA"/>
</dbReference>
<dbReference type="AlphaFoldDB" id="A0A1N7QFJ0"/>
<evidence type="ECO:0000313" key="3">
    <source>
        <dbReference type="Proteomes" id="UP000186141"/>
    </source>
</evidence>
<dbReference type="Proteomes" id="UP000186141">
    <property type="component" value="Unassembled WGS sequence"/>
</dbReference>
<keyword evidence="1" id="KW-0732">Signal</keyword>
<proteinExistence type="predicted"/>
<protein>
    <submittedName>
        <fullName evidence="2">Putative ABC transport system substrate-binding protein</fullName>
    </submittedName>
</protein>
<accession>A0A1N7QFJ0</accession>
<dbReference type="CDD" id="cd06325">
    <property type="entry name" value="PBP1_ABC_unchar_transporter"/>
    <property type="match status" value="1"/>
</dbReference>
<evidence type="ECO:0000313" key="2">
    <source>
        <dbReference type="EMBL" id="SIT21625.1"/>
    </source>
</evidence>
<gene>
    <name evidence="2" type="ORF">SAMN05421774_11040</name>
</gene>
<reference evidence="2 3" key="1">
    <citation type="submission" date="2017-01" db="EMBL/GenBank/DDBJ databases">
        <authorList>
            <person name="Mah S.A."/>
            <person name="Swanson W.J."/>
            <person name="Moy G.W."/>
            <person name="Vacquier V.D."/>
        </authorList>
    </citation>
    <scope>NUCLEOTIDE SEQUENCE [LARGE SCALE GENOMIC DNA]</scope>
    <source>
        <strain evidence="2 3">DSM 26375</strain>
    </source>
</reference>
<dbReference type="RefSeq" id="WP_076533831.1">
    <property type="nucleotide sequence ID" value="NZ_BMEH01000010.1"/>
</dbReference>
<dbReference type="OrthoDB" id="9776955at2"/>
<sequence>MSLKTLRLAAALALTAATAQAETKHIAIASFGEHPALNQVAEGFKDRMGALGHAEGTAVTYSFSHANFDRTLIPQVLAKVEAEKPALVLAITTGLNQAAVRGITDKTIPIVFASVVDPVVAGIVPDWQHGSATSTGASMMPDFDATLAFLKQVIPGIQAVGTLFNPGEDNDATNMELLTEAGKKAGIRIVGVPVEASADLPQRMQSLAGQVDAVFLIQSNVVQTAVPIVAQVAQRIRMPLFNSVFNPALQDQLAGFHAISYRKNGEHAADIADRILKGAKPADIAPYVPVAGDFDSYVSVKGMEAVGLPIPDALKDSPWLLK</sequence>
<feature type="signal peptide" evidence="1">
    <location>
        <begin position="1"/>
        <end position="21"/>
    </location>
</feature>
<evidence type="ECO:0000256" key="1">
    <source>
        <dbReference type="SAM" id="SignalP"/>
    </source>
</evidence>
<dbReference type="Gene3D" id="3.40.50.2300">
    <property type="match status" value="2"/>
</dbReference>
<dbReference type="PANTHER" id="PTHR35271">
    <property type="entry name" value="ABC TRANSPORTER, SUBSTRATE-BINDING LIPOPROTEIN-RELATED"/>
    <property type="match status" value="1"/>
</dbReference>
<organism evidence="2 3">
    <name type="scientific">Gemmobacter megaterium</name>
    <dbReference type="NCBI Taxonomy" id="1086013"/>
    <lineage>
        <taxon>Bacteria</taxon>
        <taxon>Pseudomonadati</taxon>
        <taxon>Pseudomonadota</taxon>
        <taxon>Alphaproteobacteria</taxon>
        <taxon>Rhodobacterales</taxon>
        <taxon>Paracoccaceae</taxon>
        <taxon>Gemmobacter</taxon>
    </lineage>
</organism>
<dbReference type="InterPro" id="IPR007487">
    <property type="entry name" value="ABC_transpt-TYRBP-like"/>
</dbReference>
<feature type="chain" id="PRO_5012998323" evidence="1">
    <location>
        <begin position="22"/>
        <end position="322"/>
    </location>
</feature>
<dbReference type="STRING" id="1086013.SAMN05421774_11040"/>